<comment type="caution">
    <text evidence="1">The sequence shown here is derived from an EMBL/GenBank/DDBJ whole genome shotgun (WGS) entry which is preliminary data.</text>
</comment>
<evidence type="ECO:0000313" key="2">
    <source>
        <dbReference type="Proteomes" id="UP001595796"/>
    </source>
</evidence>
<protein>
    <submittedName>
        <fullName evidence="1">Ketopantoate reductase family protein</fullName>
    </submittedName>
</protein>
<gene>
    <name evidence="1" type="ORF">ACFPFW_00840</name>
</gene>
<evidence type="ECO:0000313" key="1">
    <source>
        <dbReference type="EMBL" id="MFC5066557.1"/>
    </source>
</evidence>
<dbReference type="Proteomes" id="UP001595796">
    <property type="component" value="Unassembled WGS sequence"/>
</dbReference>
<sequence length="355" mass="39152">MAGYDTMIFGASYGSLLATKLAMAGHNVTLVCVPSEAEIINSEGTKVRMPVRGSSKQVEISSLGLPGRISAATPSDVNPADFDLVGLAMQEPQYRAPGVRELLDAAARAKVPCMSIMNMPPLPYLKRIKTLDHHRLMHCFTDPTVWEHFDPALVTLCSPDPQGFRPPEEKPNVLQVTLPTNFKVARFDSDEHTAMLRRMQDDIEAIRYETEDGPVELPVKLKLHDSIFVPLAKWAMLLTGNYRCVQPQEARSIRDAVHSDIGESREIYEWVQKVCIGLGASPDDMVPFEKYANAALGLLKPSSAARALFAGAPNIERVDRLVQAAGERLGMRHPSIDRTVALVDDRLAMNRQKAA</sequence>
<proteinExistence type="predicted"/>
<keyword evidence="2" id="KW-1185">Reference proteome</keyword>
<name>A0ABV9YXK7_9HYPH</name>
<dbReference type="EMBL" id="JBHSJF010000001">
    <property type="protein sequence ID" value="MFC5066557.1"/>
    <property type="molecule type" value="Genomic_DNA"/>
</dbReference>
<accession>A0ABV9YXK7</accession>
<dbReference type="RefSeq" id="WP_114955341.1">
    <property type="nucleotide sequence ID" value="NZ_JBHSJF010000001.1"/>
</dbReference>
<reference evidence="2" key="1">
    <citation type="journal article" date="2019" name="Int. J. Syst. Evol. Microbiol.">
        <title>The Global Catalogue of Microorganisms (GCM) 10K type strain sequencing project: providing services to taxonomists for standard genome sequencing and annotation.</title>
        <authorList>
            <consortium name="The Broad Institute Genomics Platform"/>
            <consortium name="The Broad Institute Genome Sequencing Center for Infectious Disease"/>
            <person name="Wu L."/>
            <person name="Ma J."/>
        </authorList>
    </citation>
    <scope>NUCLEOTIDE SEQUENCE [LARGE SCALE GENOMIC DNA]</scope>
    <source>
        <strain evidence="2">CGMCC 1.16444</strain>
    </source>
</reference>
<dbReference type="Gene3D" id="3.40.50.720">
    <property type="entry name" value="NAD(P)-binding Rossmann-like Domain"/>
    <property type="match status" value="1"/>
</dbReference>
<organism evidence="1 2">
    <name type="scientific">Flaviflagellibacter deserti</name>
    <dbReference type="NCBI Taxonomy" id="2267266"/>
    <lineage>
        <taxon>Bacteria</taxon>
        <taxon>Pseudomonadati</taxon>
        <taxon>Pseudomonadota</taxon>
        <taxon>Alphaproteobacteria</taxon>
        <taxon>Hyphomicrobiales</taxon>
        <taxon>Flaviflagellibacter</taxon>
    </lineage>
</organism>